<evidence type="ECO:0000313" key="8">
    <source>
        <dbReference type="WBParaSite" id="Pan_g5428.t1"/>
    </source>
</evidence>
<protein>
    <recommendedName>
        <fullName evidence="4">ribose-5-phosphate isomerase</fullName>
        <ecNumber evidence="4">5.3.1.6</ecNumber>
    </recommendedName>
    <alternativeName>
        <fullName evidence="6">Phosphoriboisomerase</fullName>
    </alternativeName>
</protein>
<dbReference type="PANTHER" id="PTHR11934">
    <property type="entry name" value="RIBOSE-5-PHOSPHATE ISOMERASE"/>
    <property type="match status" value="1"/>
</dbReference>
<dbReference type="EC" id="5.3.1.6" evidence="4"/>
<dbReference type="NCBIfam" id="TIGR00021">
    <property type="entry name" value="rpiA"/>
    <property type="match status" value="1"/>
</dbReference>
<dbReference type="Gene3D" id="3.30.70.260">
    <property type="match status" value="1"/>
</dbReference>
<comment type="catalytic activity">
    <reaction evidence="1">
        <text>aldehydo-D-ribose 5-phosphate = D-ribulose 5-phosphate</text>
        <dbReference type="Rhea" id="RHEA:14657"/>
        <dbReference type="ChEBI" id="CHEBI:58121"/>
        <dbReference type="ChEBI" id="CHEBI:58273"/>
        <dbReference type="EC" id="5.3.1.6"/>
    </reaction>
</comment>
<organism evidence="7 8">
    <name type="scientific">Panagrellus redivivus</name>
    <name type="common">Microworm</name>
    <dbReference type="NCBI Taxonomy" id="6233"/>
    <lineage>
        <taxon>Eukaryota</taxon>
        <taxon>Metazoa</taxon>
        <taxon>Ecdysozoa</taxon>
        <taxon>Nematoda</taxon>
        <taxon>Chromadorea</taxon>
        <taxon>Rhabditida</taxon>
        <taxon>Tylenchina</taxon>
        <taxon>Panagrolaimomorpha</taxon>
        <taxon>Panagrolaimoidea</taxon>
        <taxon>Panagrolaimidae</taxon>
        <taxon>Panagrellus</taxon>
    </lineage>
</organism>
<sequence>MRSSSVRVYHQVARTILGGHNSPTSTSPPPSSSAPVAVIRRRASSFCCSRSLSMSSSCSSISSIGASVASDPDSPVEHAKKAAAFACGDNYVKSGQKIGVGSGSTVKYFVQFLRERVRSGQLKDIQCVPTSFMTRRWLIEAALPVVDVEQCPRLDICIDGADEVDENLDLIKGGGGCLTQEKIVQSCADVFVVIADANKKSTALGDKYKVLPIEVVPVAYIPVQRWITEKFGGETHLRISSTKCSPLITDNNNYILEWHFPKDIPNRDWAAVHAGLVGLPGVVETGLFVGVTSAVYFAEHDGSIEVRKR</sequence>
<dbReference type="InterPro" id="IPR004788">
    <property type="entry name" value="Ribose5P_isomerase_type_A"/>
</dbReference>
<dbReference type="Pfam" id="PF06026">
    <property type="entry name" value="Rib_5-P_isom_A"/>
    <property type="match status" value="1"/>
</dbReference>
<dbReference type="CDD" id="cd01398">
    <property type="entry name" value="RPI_A"/>
    <property type="match status" value="1"/>
</dbReference>
<reference evidence="7" key="1">
    <citation type="journal article" date="2013" name="Genetics">
        <title>The draft genome and transcriptome of Panagrellus redivivus are shaped by the harsh demands of a free-living lifestyle.</title>
        <authorList>
            <person name="Srinivasan J."/>
            <person name="Dillman A.R."/>
            <person name="Macchietto M.G."/>
            <person name="Heikkinen L."/>
            <person name="Lakso M."/>
            <person name="Fracchia K.M."/>
            <person name="Antoshechkin I."/>
            <person name="Mortazavi A."/>
            <person name="Wong G."/>
            <person name="Sternberg P.W."/>
        </authorList>
    </citation>
    <scope>NUCLEOTIDE SEQUENCE [LARGE SCALE GENOMIC DNA]</scope>
    <source>
        <strain evidence="7">MT8872</strain>
    </source>
</reference>
<dbReference type="GO" id="GO:0006014">
    <property type="term" value="P:D-ribose metabolic process"/>
    <property type="evidence" value="ECO:0007669"/>
    <property type="project" value="TreeGrafter"/>
</dbReference>
<dbReference type="SUPFAM" id="SSF75445">
    <property type="entry name" value="D-ribose-5-phosphate isomerase (RpiA), lid domain"/>
    <property type="match status" value="1"/>
</dbReference>
<evidence type="ECO:0000256" key="2">
    <source>
        <dbReference type="ARBA" id="ARBA00004988"/>
    </source>
</evidence>
<evidence type="ECO:0000256" key="6">
    <source>
        <dbReference type="ARBA" id="ARBA00029734"/>
    </source>
</evidence>
<keyword evidence="5" id="KW-0413">Isomerase</keyword>
<dbReference type="FunFam" id="3.30.70.260:FF:000018">
    <property type="entry name" value="Ribose-5-phosphate isomerase A"/>
    <property type="match status" value="1"/>
</dbReference>
<dbReference type="Gene3D" id="3.40.50.1360">
    <property type="match status" value="1"/>
</dbReference>
<name>A0A7E4W1N1_PANRE</name>
<proteinExistence type="inferred from homology"/>
<dbReference type="WBParaSite" id="Pan_g5428.t1">
    <property type="protein sequence ID" value="Pan_g5428.t1"/>
    <property type="gene ID" value="Pan_g5428"/>
</dbReference>
<dbReference type="Proteomes" id="UP000492821">
    <property type="component" value="Unassembled WGS sequence"/>
</dbReference>
<accession>A0A7E4W1N1</accession>
<comment type="similarity">
    <text evidence="3">Belongs to the ribose 5-phosphate isomerase family.</text>
</comment>
<dbReference type="NCBIfam" id="NF001924">
    <property type="entry name" value="PRK00702.1"/>
    <property type="match status" value="1"/>
</dbReference>
<dbReference type="GO" id="GO:0004751">
    <property type="term" value="F:ribose-5-phosphate isomerase activity"/>
    <property type="evidence" value="ECO:0007669"/>
    <property type="project" value="UniProtKB-EC"/>
</dbReference>
<reference evidence="8" key="2">
    <citation type="submission" date="2020-10" db="UniProtKB">
        <authorList>
            <consortium name="WormBaseParasite"/>
        </authorList>
    </citation>
    <scope>IDENTIFICATION</scope>
</reference>
<dbReference type="InterPro" id="IPR037171">
    <property type="entry name" value="NagB/RpiA_transferase-like"/>
</dbReference>
<comment type="pathway">
    <text evidence="2">Carbohydrate degradation; pentose phosphate pathway; D-ribose 5-phosphate from D-ribulose 5-phosphate (non-oxidative stage): step 1/1.</text>
</comment>
<keyword evidence="7" id="KW-1185">Reference proteome</keyword>
<dbReference type="FunFam" id="3.40.50.1360:FF:000001">
    <property type="entry name" value="Ribose-5-phosphate isomerase A"/>
    <property type="match status" value="1"/>
</dbReference>
<evidence type="ECO:0000256" key="1">
    <source>
        <dbReference type="ARBA" id="ARBA00001713"/>
    </source>
</evidence>
<dbReference type="AlphaFoldDB" id="A0A7E4W1N1"/>
<evidence type="ECO:0000256" key="3">
    <source>
        <dbReference type="ARBA" id="ARBA00008088"/>
    </source>
</evidence>
<evidence type="ECO:0000256" key="5">
    <source>
        <dbReference type="ARBA" id="ARBA00023235"/>
    </source>
</evidence>
<dbReference type="UniPathway" id="UPA00115">
    <property type="reaction ID" value="UER00412"/>
</dbReference>
<dbReference type="SUPFAM" id="SSF100950">
    <property type="entry name" value="NagB/RpiA/CoA transferase-like"/>
    <property type="match status" value="1"/>
</dbReference>
<evidence type="ECO:0000313" key="7">
    <source>
        <dbReference type="Proteomes" id="UP000492821"/>
    </source>
</evidence>
<dbReference type="GO" id="GO:0005737">
    <property type="term" value="C:cytoplasm"/>
    <property type="evidence" value="ECO:0007669"/>
    <property type="project" value="TreeGrafter"/>
</dbReference>
<dbReference type="PANTHER" id="PTHR11934:SF0">
    <property type="entry name" value="RIBOSE-5-PHOSPHATE ISOMERASE"/>
    <property type="match status" value="1"/>
</dbReference>
<dbReference type="GO" id="GO:0009052">
    <property type="term" value="P:pentose-phosphate shunt, non-oxidative branch"/>
    <property type="evidence" value="ECO:0007669"/>
    <property type="project" value="InterPro"/>
</dbReference>
<evidence type="ECO:0000256" key="4">
    <source>
        <dbReference type="ARBA" id="ARBA00011959"/>
    </source>
</evidence>